<feature type="domain" description="DNA helicase Pif1-like 2B" evidence="1">
    <location>
        <begin position="93"/>
        <end position="139"/>
    </location>
</feature>
<comment type="caution">
    <text evidence="2">The sequence shown here is derived from an EMBL/GenBank/DDBJ whole genome shotgun (WGS) entry which is preliminary data.</text>
</comment>
<dbReference type="FunFam" id="3.40.50.300:FF:002884">
    <property type="entry name" value="ATP-dependent DNA helicase"/>
    <property type="match status" value="1"/>
</dbReference>
<reference evidence="2" key="1">
    <citation type="submission" date="2020-05" db="EMBL/GenBank/DDBJ databases">
        <title>WGS assembly of Panicum virgatum.</title>
        <authorList>
            <person name="Lovell J.T."/>
            <person name="Jenkins J."/>
            <person name="Shu S."/>
            <person name="Juenger T.E."/>
            <person name="Schmutz J."/>
        </authorList>
    </citation>
    <scope>NUCLEOTIDE SEQUENCE</scope>
    <source>
        <strain evidence="2">AP13</strain>
    </source>
</reference>
<evidence type="ECO:0000313" key="2">
    <source>
        <dbReference type="EMBL" id="KAG2657356.1"/>
    </source>
</evidence>
<dbReference type="PANTHER" id="PTHR23274">
    <property type="entry name" value="DNA HELICASE-RELATED"/>
    <property type="match status" value="1"/>
</dbReference>
<dbReference type="Gene3D" id="3.40.50.300">
    <property type="entry name" value="P-loop containing nucleotide triphosphate hydrolases"/>
    <property type="match status" value="1"/>
</dbReference>
<dbReference type="InterPro" id="IPR049163">
    <property type="entry name" value="Pif1-like_2B_dom"/>
</dbReference>
<proteinExistence type="predicted"/>
<evidence type="ECO:0000313" key="3">
    <source>
        <dbReference type="Proteomes" id="UP000823388"/>
    </source>
</evidence>
<dbReference type="PANTHER" id="PTHR23274:SF53">
    <property type="entry name" value="ATP-DEPENDENT DNA HELICASE"/>
    <property type="match status" value="1"/>
</dbReference>
<sequence>MTVQIPNEMLIQTTGNKIEALVQNTYPDFQNRFSEPDYLKERAILATTNEIVDEINNYMTKLLPTPEREYLSADSISKCLDTYNDATILYPIEYLNTLNANNFPTHRLLLKIGAPIMLLRNLNQSLGLCNGTRLIVTNLGDNVIEAVIITGTHIGHKTYIPRISLTTKPAHWPFTLNRRQFPIKVCYAMTINKSQGQTLSNVGLYLKKQVFTHGQLYVAVSRVTSRKGLKILIENEDGSCGSQTQNIIYSEILKSI</sequence>
<protein>
    <recommendedName>
        <fullName evidence="1">DNA helicase Pif1-like 2B domain-containing protein</fullName>
    </recommendedName>
</protein>
<name>A0A8T0XHH0_PANVG</name>
<evidence type="ECO:0000259" key="1">
    <source>
        <dbReference type="Pfam" id="PF21530"/>
    </source>
</evidence>
<dbReference type="CDD" id="cd18809">
    <property type="entry name" value="SF1_C_RecD"/>
    <property type="match status" value="1"/>
</dbReference>
<dbReference type="InterPro" id="IPR027417">
    <property type="entry name" value="P-loop_NTPase"/>
</dbReference>
<accession>A0A8T0XHH0</accession>
<gene>
    <name evidence="2" type="ORF">PVAP13_1KG252554</name>
</gene>
<dbReference type="Proteomes" id="UP000823388">
    <property type="component" value="Chromosome 1K"/>
</dbReference>
<dbReference type="GO" id="GO:0005657">
    <property type="term" value="C:replication fork"/>
    <property type="evidence" value="ECO:0007669"/>
    <property type="project" value="TreeGrafter"/>
</dbReference>
<dbReference type="SUPFAM" id="SSF52540">
    <property type="entry name" value="P-loop containing nucleoside triphosphate hydrolases"/>
    <property type="match status" value="1"/>
</dbReference>
<dbReference type="AlphaFoldDB" id="A0A8T0XHH0"/>
<dbReference type="GO" id="GO:0006260">
    <property type="term" value="P:DNA replication"/>
    <property type="evidence" value="ECO:0007669"/>
    <property type="project" value="TreeGrafter"/>
</dbReference>
<dbReference type="Pfam" id="PF21530">
    <property type="entry name" value="Pif1_2B_dom"/>
    <property type="match status" value="1"/>
</dbReference>
<dbReference type="EMBL" id="CM029037">
    <property type="protein sequence ID" value="KAG2657356.1"/>
    <property type="molecule type" value="Genomic_DNA"/>
</dbReference>
<organism evidence="2 3">
    <name type="scientific">Panicum virgatum</name>
    <name type="common">Blackwell switchgrass</name>
    <dbReference type="NCBI Taxonomy" id="38727"/>
    <lineage>
        <taxon>Eukaryota</taxon>
        <taxon>Viridiplantae</taxon>
        <taxon>Streptophyta</taxon>
        <taxon>Embryophyta</taxon>
        <taxon>Tracheophyta</taxon>
        <taxon>Spermatophyta</taxon>
        <taxon>Magnoliopsida</taxon>
        <taxon>Liliopsida</taxon>
        <taxon>Poales</taxon>
        <taxon>Poaceae</taxon>
        <taxon>PACMAD clade</taxon>
        <taxon>Panicoideae</taxon>
        <taxon>Panicodae</taxon>
        <taxon>Paniceae</taxon>
        <taxon>Panicinae</taxon>
        <taxon>Panicum</taxon>
        <taxon>Panicum sect. Hiantes</taxon>
    </lineage>
</organism>
<keyword evidence="3" id="KW-1185">Reference proteome</keyword>